<organism evidence="2 3">
    <name type="scientific">Paracoccus haeundaensis</name>
    <dbReference type="NCBI Taxonomy" id="225362"/>
    <lineage>
        <taxon>Bacteria</taxon>
        <taxon>Pseudomonadati</taxon>
        <taxon>Pseudomonadota</taxon>
        <taxon>Alphaproteobacteria</taxon>
        <taxon>Rhodobacterales</taxon>
        <taxon>Paracoccaceae</taxon>
        <taxon>Paracoccus</taxon>
    </lineage>
</organism>
<proteinExistence type="predicted"/>
<dbReference type="GO" id="GO:0016740">
    <property type="term" value="F:transferase activity"/>
    <property type="evidence" value="ECO:0007669"/>
    <property type="project" value="UniProtKB-KW"/>
</dbReference>
<evidence type="ECO:0000259" key="1">
    <source>
        <dbReference type="Pfam" id="PF00535"/>
    </source>
</evidence>
<comment type="caution">
    <text evidence="2">The sequence shown here is derived from an EMBL/GenBank/DDBJ whole genome shotgun (WGS) entry which is preliminary data.</text>
</comment>
<reference evidence="2 3" key="1">
    <citation type="submission" date="2019-06" db="EMBL/GenBank/DDBJ databases">
        <authorList>
            <person name="Li J."/>
        </authorList>
    </citation>
    <scope>NUCLEOTIDE SEQUENCE [LARGE SCALE GENOMIC DNA]</scope>
    <source>
        <strain evidence="2 3">CGMCC 1.8012</strain>
    </source>
</reference>
<dbReference type="SUPFAM" id="SSF53448">
    <property type="entry name" value="Nucleotide-diphospho-sugar transferases"/>
    <property type="match status" value="1"/>
</dbReference>
<dbReference type="Proteomes" id="UP000304880">
    <property type="component" value="Unassembled WGS sequence"/>
</dbReference>
<accession>A0A5C4R2M1</accession>
<keyword evidence="3" id="KW-1185">Reference proteome</keyword>
<dbReference type="Pfam" id="PF00535">
    <property type="entry name" value="Glycos_transf_2"/>
    <property type="match status" value="1"/>
</dbReference>
<dbReference type="Gene3D" id="3.90.550.10">
    <property type="entry name" value="Spore Coat Polysaccharide Biosynthesis Protein SpsA, Chain A"/>
    <property type="match status" value="1"/>
</dbReference>
<name>A0A5C4R2M1_9RHOB</name>
<protein>
    <submittedName>
        <fullName evidence="2">Glycosyltransferase family 2 protein</fullName>
    </submittedName>
</protein>
<keyword evidence="2" id="KW-0808">Transferase</keyword>
<gene>
    <name evidence="2" type="ORF">FHD67_16885</name>
</gene>
<evidence type="ECO:0000313" key="3">
    <source>
        <dbReference type="Proteomes" id="UP000304880"/>
    </source>
</evidence>
<dbReference type="EMBL" id="VDDC01000039">
    <property type="protein sequence ID" value="TNH38051.1"/>
    <property type="molecule type" value="Genomic_DNA"/>
</dbReference>
<dbReference type="InterPro" id="IPR029044">
    <property type="entry name" value="Nucleotide-diphossugar_trans"/>
</dbReference>
<dbReference type="AlphaFoldDB" id="A0A5C4R2M1"/>
<evidence type="ECO:0000313" key="2">
    <source>
        <dbReference type="EMBL" id="TNH38051.1"/>
    </source>
</evidence>
<sequence length="312" mass="36406">MESTMPLVLVRTPTYRRPSQLKRALNCLQAQTHQDWVCEVRDDCPDKSAQKVIEEINDPRIKYISNRPQQYLIANLDACFRLENQYSADYFFMLEDDNQIKENFIDRGIQIIEQNGVSICQINQVIDYVTENRLSSFGILNGTFDERVYQPEEFHLSLFGGIGISNGGAFWSKNIRQELSFKTDTIPALDEYIRTCMVVEPIYICREKLAVWTQNEEETTRNLGFGRGWLRRELDLKASIRHIRRTIWKKTPQHLQKDFLEGGVLRIPMKNRALALHKADINLINNQPESNNKIKRMAVKYLGRVHPSVTRI</sequence>
<feature type="domain" description="Glycosyltransferase 2-like" evidence="1">
    <location>
        <begin position="12"/>
        <end position="149"/>
    </location>
</feature>
<dbReference type="InterPro" id="IPR001173">
    <property type="entry name" value="Glyco_trans_2-like"/>
</dbReference>